<name>A0A9X8R3T0_9BACI</name>
<dbReference type="PANTHER" id="PTHR35146">
    <property type="entry name" value="UPF0178 PROTEIN YAII"/>
    <property type="match status" value="1"/>
</dbReference>
<dbReference type="Proteomes" id="UP000185829">
    <property type="component" value="Unassembled WGS sequence"/>
</dbReference>
<dbReference type="InterPro" id="IPR003791">
    <property type="entry name" value="UPF0178"/>
</dbReference>
<protein>
    <recommendedName>
        <fullName evidence="2">UPF0178 protein SAMN05878482_101790</fullName>
    </recommendedName>
</protein>
<comment type="similarity">
    <text evidence="1 2">Belongs to the UPF0178 family.</text>
</comment>
<dbReference type="EMBL" id="CAKKMG010000045">
    <property type="protein sequence ID" value="CAH0249426.1"/>
    <property type="molecule type" value="Genomic_DNA"/>
</dbReference>
<accession>A0A9X8R3T0</accession>
<gene>
    <name evidence="4" type="ORF">SAMN05878482_101790</name>
    <name evidence="3" type="ORF">SRABI133_03088</name>
</gene>
<dbReference type="PANTHER" id="PTHR35146:SF1">
    <property type="entry name" value="UPF0178 PROTEIN YAII"/>
    <property type="match status" value="1"/>
</dbReference>
<evidence type="ECO:0000256" key="2">
    <source>
        <dbReference type="HAMAP-Rule" id="MF_00489"/>
    </source>
</evidence>
<sequence>MQKDVELEGMNNKPTIHVDADACPVKDEILHCASLHDVEVCFVASYKNMMNNPEGKWVYVDADKEAADLYIVNSVKKGDIVVTADIGLAGTLLPKNVYVLSPRGKEYTDENIFMLLDMRYQSAKLRRQGKHTKGPKAFTKEDRACFTNKLMKTLSNFAGN</sequence>
<dbReference type="Proteomes" id="UP000789326">
    <property type="component" value="Unassembled WGS sequence"/>
</dbReference>
<evidence type="ECO:0000313" key="5">
    <source>
        <dbReference type="Proteomes" id="UP000185829"/>
    </source>
</evidence>
<comment type="caution">
    <text evidence="4">The sequence shown here is derived from an EMBL/GenBank/DDBJ whole genome shotgun (WGS) entry which is preliminary data.</text>
</comment>
<dbReference type="NCBIfam" id="NF001095">
    <property type="entry name" value="PRK00124.1"/>
    <property type="match status" value="1"/>
</dbReference>
<reference evidence="4 5" key="1">
    <citation type="submission" date="2017-01" db="EMBL/GenBank/DDBJ databases">
        <authorList>
            <person name="Varghese N."/>
            <person name="Submissions S."/>
        </authorList>
    </citation>
    <scope>NUCLEOTIDE SEQUENCE [LARGE SCALE GENOMIC DNA]</scope>
    <source>
        <strain evidence="4 5">RUG2-6</strain>
    </source>
</reference>
<reference evidence="3" key="2">
    <citation type="submission" date="2021-11" db="EMBL/GenBank/DDBJ databases">
        <authorList>
            <person name="Bulgarelli D."/>
        </authorList>
    </citation>
    <scope>NUCLEOTIDE SEQUENCE</scope>
    <source>
        <strain evidence="3">Bi133</strain>
    </source>
</reference>
<dbReference type="Pfam" id="PF02639">
    <property type="entry name" value="DUF188"/>
    <property type="match status" value="1"/>
</dbReference>
<dbReference type="CDD" id="cd18720">
    <property type="entry name" value="PIN_YqxD-like"/>
    <property type="match status" value="1"/>
</dbReference>
<proteinExistence type="inferred from homology"/>
<dbReference type="AlphaFoldDB" id="A0A9X8R3T0"/>
<dbReference type="EMBL" id="FTMX01000001">
    <property type="protein sequence ID" value="SIQ26704.1"/>
    <property type="molecule type" value="Genomic_DNA"/>
</dbReference>
<evidence type="ECO:0000313" key="4">
    <source>
        <dbReference type="EMBL" id="SIQ26704.1"/>
    </source>
</evidence>
<dbReference type="HAMAP" id="MF_00489">
    <property type="entry name" value="UPF0178"/>
    <property type="match status" value="1"/>
</dbReference>
<evidence type="ECO:0000256" key="1">
    <source>
        <dbReference type="ARBA" id="ARBA00008522"/>
    </source>
</evidence>
<evidence type="ECO:0000313" key="3">
    <source>
        <dbReference type="EMBL" id="CAH0249426.1"/>
    </source>
</evidence>
<organism evidence="4 5">
    <name type="scientific">Peribacillus simplex</name>
    <dbReference type="NCBI Taxonomy" id="1478"/>
    <lineage>
        <taxon>Bacteria</taxon>
        <taxon>Bacillati</taxon>
        <taxon>Bacillota</taxon>
        <taxon>Bacilli</taxon>
        <taxon>Bacillales</taxon>
        <taxon>Bacillaceae</taxon>
        <taxon>Peribacillus</taxon>
    </lineage>
</organism>